<reference evidence="2 3" key="1">
    <citation type="submission" date="2019-07" db="EMBL/GenBank/DDBJ databases">
        <title>Genomic Encyclopedia of Type Strains, Phase IV (KMG-IV): sequencing the most valuable type-strain genomes for metagenomic binning, comparative biology and taxonomic classification.</title>
        <authorList>
            <person name="Goeker M."/>
        </authorList>
    </citation>
    <scope>NUCLEOTIDE SEQUENCE [LARGE SCALE GENOMIC DNA]</scope>
    <source>
        <strain evidence="2 3">DSM 18961</strain>
    </source>
</reference>
<dbReference type="AlphaFoldDB" id="A0A5S5DN79"/>
<dbReference type="Proteomes" id="UP000323136">
    <property type="component" value="Unassembled WGS sequence"/>
</dbReference>
<proteinExistence type="predicted"/>
<dbReference type="EMBL" id="VNIA01000008">
    <property type="protein sequence ID" value="TYP96272.1"/>
    <property type="molecule type" value="Genomic_DNA"/>
</dbReference>
<name>A0A5S5DN79_9FLAO</name>
<dbReference type="RefSeq" id="WP_148871180.1">
    <property type="nucleotide sequence ID" value="NZ_VNIA01000008.1"/>
</dbReference>
<feature type="signal peptide" evidence="1">
    <location>
        <begin position="1"/>
        <end position="19"/>
    </location>
</feature>
<protein>
    <submittedName>
        <fullName evidence="2">Short chain amide porin</fullName>
    </submittedName>
</protein>
<comment type="caution">
    <text evidence="2">The sequence shown here is derived from an EMBL/GenBank/DDBJ whole genome shotgun (WGS) entry which is preliminary data.</text>
</comment>
<evidence type="ECO:0000313" key="2">
    <source>
        <dbReference type="EMBL" id="TYP96272.1"/>
    </source>
</evidence>
<gene>
    <name evidence="2" type="ORF">C7447_10822</name>
</gene>
<evidence type="ECO:0000313" key="3">
    <source>
        <dbReference type="Proteomes" id="UP000323136"/>
    </source>
</evidence>
<keyword evidence="3" id="KW-1185">Reference proteome</keyword>
<feature type="chain" id="PRO_5024309289" evidence="1">
    <location>
        <begin position="20"/>
        <end position="419"/>
    </location>
</feature>
<sequence>MKKLLFLLCGVLFSTQLFYAQGSPDYTGGLKVKFDEEGKKYLRIISWAQVQATYNTDDSFDANGNENSKLNFNLRRARVLMFSQINKDFLILAHFGLNSLNSSTLSPTGKGEGSQLFFHDVWAQYSIGKDHAVGAGLHYFNGISRLNNQSTLNMMTLDNNRQSWATIGLSDQFARHIGVFAKGKLDRLQYRIAINDAITNGLDGRVPNGITDSNDPNYIGAVYGGKRLLGSADAGKAYAGYFDYHFLDEESNFLPYKVGSYLGGKEVFNIGAGFFLHPNGSVFTDTNGDLKGEDVSLFAIDAFYDAPLGDDGSAITAYATFQSNDYGTDYLYSAYGTGSMVYGHVGYVFSGDKAKTRYQPYASFASNSYDAVDDSRNIFGLGVNAYMSGHNSKLTLEYKNESFGNNDSGSITLQAMIYL</sequence>
<evidence type="ECO:0000256" key="1">
    <source>
        <dbReference type="SAM" id="SignalP"/>
    </source>
</evidence>
<dbReference type="OrthoDB" id="9771991at2"/>
<keyword evidence="1" id="KW-0732">Signal</keyword>
<accession>A0A5S5DN79</accession>
<organism evidence="2 3">
    <name type="scientific">Tenacibaculum adriaticum</name>
    <dbReference type="NCBI Taxonomy" id="413713"/>
    <lineage>
        <taxon>Bacteria</taxon>
        <taxon>Pseudomonadati</taxon>
        <taxon>Bacteroidota</taxon>
        <taxon>Flavobacteriia</taxon>
        <taxon>Flavobacteriales</taxon>
        <taxon>Flavobacteriaceae</taxon>
        <taxon>Tenacibaculum</taxon>
    </lineage>
</organism>